<proteinExistence type="predicted"/>
<dbReference type="RefSeq" id="WP_004622061.1">
    <property type="nucleotide sequence ID" value="NZ_ACXX02000017.1"/>
</dbReference>
<reference evidence="2" key="1">
    <citation type="submission" date="2009-07" db="EMBL/GenBank/DDBJ databases">
        <authorList>
            <consortium name="US DOE Joint Genome Institute (JGI-PGF)"/>
            <person name="Lucas S."/>
            <person name="Copeland A."/>
            <person name="Lapidus A."/>
            <person name="Glavina del Rio T."/>
            <person name="Tice H."/>
            <person name="Bruce D."/>
            <person name="Goodwin L."/>
            <person name="Pitluck S."/>
            <person name="Larimer F."/>
            <person name="Land M.L."/>
            <person name="Mouttaki H."/>
            <person name="He Z."/>
            <person name="Zhou J."/>
            <person name="Hemme C.L."/>
        </authorList>
    </citation>
    <scope>NUCLEOTIDE SEQUENCE</scope>
    <source>
        <strain evidence="2">DSM 2782</strain>
    </source>
</reference>
<evidence type="ECO:0000259" key="1">
    <source>
        <dbReference type="Pfam" id="PF01464"/>
    </source>
</evidence>
<dbReference type="Gene3D" id="1.10.530.10">
    <property type="match status" value="1"/>
</dbReference>
<sequence length="195" mass="22266">MISLRKKKKGGLKLLGVLITLVIIAAGGLFASRYVLEYLYPMEYTEYVEKYARQYKLDNYMVYAVIKAESSFNSKAVSPREAKGLMQIMDSTGEWAAKKAGIKEFENSMLLEPETNIKIGCWYLATLLKQFDNDTVLALAAYNAGSGNVSKWLKDPEKSHDGKSLNIIPFEETDNYVSRIQKYYKMYKKLYADDK</sequence>
<comment type="caution">
    <text evidence="2">The sequence shown here is derived from an EMBL/GenBank/DDBJ whole genome shotgun (WGS) entry which is preliminary data.</text>
</comment>
<dbReference type="eggNOG" id="COG0741">
    <property type="taxonomic scope" value="Bacteria"/>
</dbReference>
<dbReference type="OrthoDB" id="9815002at2"/>
<accession>F1THS2</accession>
<feature type="domain" description="Transglycosylase SLT" evidence="1">
    <location>
        <begin position="47"/>
        <end position="159"/>
    </location>
</feature>
<dbReference type="PANTHER" id="PTHR37423">
    <property type="entry name" value="SOLUBLE LYTIC MUREIN TRANSGLYCOSYLASE-RELATED"/>
    <property type="match status" value="1"/>
</dbReference>
<name>F1THS2_9FIRM</name>
<dbReference type="PANTHER" id="PTHR37423:SF2">
    <property type="entry name" value="MEMBRANE-BOUND LYTIC MUREIN TRANSGLYCOSYLASE C"/>
    <property type="match status" value="1"/>
</dbReference>
<dbReference type="Pfam" id="PF01464">
    <property type="entry name" value="SLT"/>
    <property type="match status" value="1"/>
</dbReference>
<organism evidence="2 3">
    <name type="scientific">Ruminiclostridium papyrosolvens DSM 2782</name>
    <dbReference type="NCBI Taxonomy" id="588581"/>
    <lineage>
        <taxon>Bacteria</taxon>
        <taxon>Bacillati</taxon>
        <taxon>Bacillota</taxon>
        <taxon>Clostridia</taxon>
        <taxon>Eubacteriales</taxon>
        <taxon>Oscillospiraceae</taxon>
        <taxon>Ruminiclostridium</taxon>
    </lineage>
</organism>
<dbReference type="AlphaFoldDB" id="F1THS2"/>
<evidence type="ECO:0000313" key="2">
    <source>
        <dbReference type="EMBL" id="EGD46054.1"/>
    </source>
</evidence>
<protein>
    <submittedName>
        <fullName evidence="2">Lytic transglycosylase catalytic</fullName>
    </submittedName>
</protein>
<dbReference type="InterPro" id="IPR023346">
    <property type="entry name" value="Lysozyme-like_dom_sf"/>
</dbReference>
<dbReference type="CDD" id="cd16896">
    <property type="entry name" value="LT_Slt70-like"/>
    <property type="match status" value="1"/>
</dbReference>
<evidence type="ECO:0000313" key="3">
    <source>
        <dbReference type="Proteomes" id="UP000003860"/>
    </source>
</evidence>
<dbReference type="SUPFAM" id="SSF53955">
    <property type="entry name" value="Lysozyme-like"/>
    <property type="match status" value="1"/>
</dbReference>
<dbReference type="Proteomes" id="UP000003860">
    <property type="component" value="Unassembled WGS sequence"/>
</dbReference>
<reference evidence="2" key="2">
    <citation type="submission" date="2011-01" db="EMBL/GenBank/DDBJ databases">
        <title>The Non-contiguous Finished genome of Clostridium papyrosolvens.</title>
        <authorList>
            <person name="Lucas S."/>
            <person name="Copeland A."/>
            <person name="Lapidus A."/>
            <person name="Cheng J.-F."/>
            <person name="Goodwin L."/>
            <person name="Pitluck S."/>
            <person name="Misra M."/>
            <person name="Chertkov O."/>
            <person name="Detter J.C."/>
            <person name="Han C."/>
            <person name="Tapia R."/>
            <person name="Land M."/>
            <person name="Hauser L."/>
            <person name="Kyrpides N."/>
            <person name="Ivanova N."/>
            <person name="Pagani I."/>
            <person name="Mouttaki H."/>
            <person name="He Z."/>
            <person name="Zhou J."/>
            <person name="Hemme C.L."/>
            <person name="Woyke T."/>
        </authorList>
    </citation>
    <scope>NUCLEOTIDE SEQUENCE [LARGE SCALE GENOMIC DNA]</scope>
    <source>
        <strain evidence="2">DSM 2782</strain>
    </source>
</reference>
<keyword evidence="3" id="KW-1185">Reference proteome</keyword>
<dbReference type="InterPro" id="IPR008258">
    <property type="entry name" value="Transglycosylase_SLT_dom_1"/>
</dbReference>
<dbReference type="EMBL" id="ACXX02000017">
    <property type="protein sequence ID" value="EGD46054.1"/>
    <property type="molecule type" value="Genomic_DNA"/>
</dbReference>
<dbReference type="STRING" id="588581.Cpap_0661"/>
<gene>
    <name evidence="2" type="ORF">Cpap_0661</name>
</gene>